<gene>
    <name evidence="4" type="ORF">KDA27_24475</name>
</gene>
<dbReference type="Pfam" id="PF20773">
    <property type="entry name" value="InhA-like_MAM"/>
    <property type="match status" value="1"/>
</dbReference>
<dbReference type="Proteomes" id="UP000739538">
    <property type="component" value="Unassembled WGS sequence"/>
</dbReference>
<organism evidence="4 5">
    <name type="scientific">Eiseniibacteriota bacterium</name>
    <dbReference type="NCBI Taxonomy" id="2212470"/>
    <lineage>
        <taxon>Bacteria</taxon>
        <taxon>Candidatus Eiseniibacteriota</taxon>
    </lineage>
</organism>
<sequence>MIRIASLAVLALSISLALPASATPIEITGRFLYQDRLYDENGYTGLTQDLPIRHADVEVVSSFGGNTLATGSTEDDGSFALTVDLVAPTDLYVRCLSATENHPDYHILVVDRFVRVNGGLNLSQSVIHSIAADAQQVDPLVPATGDFGEFLSIDVSGSDVAQVFNILDNAIDAWDYLATPEVLGAYPPPEQFVVYGWNFISGSTGSNYASQGIFITARPNDTDGWADTVILHETGHWATDMFSADDNPGGFHAIGDNLQDPRLSYGEGYPTFFCGQVREFRAPRLGELGQPVDGEVTLYADLGIPPTLPNPGGLEFSYDFETALYGTGTPIVQYGTTNETNVTSVLWDLYDGPTTPDTTPGADDDPLDDDGTLVWDVLRNYMPARAAVDWITIEDFHDGWFVRHGQDFQRGELDQIFVDVGQMPLAKDEHEPDDDPGEANPIVPLLHLTSPSGTVVINEIGVDPERVELYNAGETPVDMTGWRIETRRNGLPSSSFVFPEFTLYSGAFVTVHAGGDTDDNGPTRLYDPNFLVFWVPEDDGACSIWTDANVAVDFLRWDNLSGSDPSTAPIPSGLTWIGSLLAAETGKSLGRDKDGTDTDDASDFTERSGSFGAPNFDQLRFHTIYPEGDRDLLSVSLEAGQLLTVQAVAPHSAGEPVVELLSADGVPAGEAYHTYGLSDLAQLDLLAPNDTTLFVRVSNRAVFTKYTPIDLALFRRPSAQILGAPSAFVITPDGASDLADEVSLQWLNGGAYDGVEVWRDGALLTTLAGDVRSYSELRPRGLYEYAVRGILGGAPTDFAAATVFAGTVSCHVEDGLEAGAGGFLLESPWALTSELASEGTMSLTESPGGNYLNNQDAIAELIEPAYLVAYTTLEFDHICATEPGFDFGFVEISTNYGTSWQTLAQYDGDDYPGWSDGDADPEDWVHESIDLTAYAGQSVRIRFHFTSDAGVVEDGWFLDDIRLSEPLCEGITSVEEPGDGLSGLLADRWMVVGPNPSQGDVRIAMRVPSSSVGEPGALDVLDVTGRRVRALWRGDVSPRTDATWDGRDDASRRVPSGVYFLRLRAGNAEHTARVLRME</sequence>
<evidence type="ECO:0000256" key="1">
    <source>
        <dbReference type="SAM" id="MobiDB-lite"/>
    </source>
</evidence>
<dbReference type="Gene3D" id="2.60.40.1260">
    <property type="entry name" value="Lamin Tail domain"/>
    <property type="match status" value="1"/>
</dbReference>
<dbReference type="SUPFAM" id="SSF74853">
    <property type="entry name" value="Lamin A/C globular tail domain"/>
    <property type="match status" value="1"/>
</dbReference>
<dbReference type="EMBL" id="JAGQHS010000240">
    <property type="protein sequence ID" value="MCA9758974.1"/>
    <property type="molecule type" value="Genomic_DNA"/>
</dbReference>
<name>A0A956SGS7_UNCEI</name>
<feature type="region of interest" description="Disordered" evidence="1">
    <location>
        <begin position="588"/>
        <end position="609"/>
    </location>
</feature>
<keyword evidence="2" id="KW-0732">Signal</keyword>
<dbReference type="InterPro" id="IPR036415">
    <property type="entry name" value="Lamin_tail_dom_sf"/>
</dbReference>
<feature type="signal peptide" evidence="2">
    <location>
        <begin position="1"/>
        <end position="22"/>
    </location>
</feature>
<dbReference type="AlphaFoldDB" id="A0A956SGS7"/>
<dbReference type="Pfam" id="PF00932">
    <property type="entry name" value="LTD"/>
    <property type="match status" value="1"/>
</dbReference>
<evidence type="ECO:0000313" key="4">
    <source>
        <dbReference type="EMBL" id="MCA9758974.1"/>
    </source>
</evidence>
<feature type="chain" id="PRO_5038112706" evidence="2">
    <location>
        <begin position="23"/>
        <end position="1078"/>
    </location>
</feature>
<evidence type="ECO:0000259" key="3">
    <source>
        <dbReference type="PROSITE" id="PS51841"/>
    </source>
</evidence>
<comment type="caution">
    <text evidence="4">The sequence shown here is derived from an EMBL/GenBank/DDBJ whole genome shotgun (WGS) entry which is preliminary data.</text>
</comment>
<reference evidence="4" key="1">
    <citation type="submission" date="2020-04" db="EMBL/GenBank/DDBJ databases">
        <authorList>
            <person name="Zhang T."/>
        </authorList>
    </citation>
    <scope>NUCLEOTIDE SEQUENCE</scope>
    <source>
        <strain evidence="4">HKST-UBA02</strain>
    </source>
</reference>
<dbReference type="Gene3D" id="2.60.120.260">
    <property type="entry name" value="Galactose-binding domain-like"/>
    <property type="match status" value="1"/>
</dbReference>
<reference evidence="4" key="2">
    <citation type="journal article" date="2021" name="Microbiome">
        <title>Successional dynamics and alternative stable states in a saline activated sludge microbial community over 9 years.</title>
        <authorList>
            <person name="Wang Y."/>
            <person name="Ye J."/>
            <person name="Ju F."/>
            <person name="Liu L."/>
            <person name="Boyd J.A."/>
            <person name="Deng Y."/>
            <person name="Parks D.H."/>
            <person name="Jiang X."/>
            <person name="Yin X."/>
            <person name="Woodcroft B.J."/>
            <person name="Tyson G.W."/>
            <person name="Hugenholtz P."/>
            <person name="Polz M.F."/>
            <person name="Zhang T."/>
        </authorList>
    </citation>
    <scope>NUCLEOTIDE SEQUENCE</scope>
    <source>
        <strain evidence="4">HKST-UBA02</strain>
    </source>
</reference>
<dbReference type="Gene3D" id="2.60.40.4070">
    <property type="match status" value="1"/>
</dbReference>
<proteinExistence type="predicted"/>
<evidence type="ECO:0000313" key="5">
    <source>
        <dbReference type="Proteomes" id="UP000739538"/>
    </source>
</evidence>
<evidence type="ECO:0000256" key="2">
    <source>
        <dbReference type="SAM" id="SignalP"/>
    </source>
</evidence>
<dbReference type="PROSITE" id="PS51841">
    <property type="entry name" value="LTD"/>
    <property type="match status" value="1"/>
</dbReference>
<dbReference type="InterPro" id="IPR001322">
    <property type="entry name" value="Lamin_tail_dom"/>
</dbReference>
<feature type="domain" description="LTD" evidence="3">
    <location>
        <begin position="443"/>
        <end position="600"/>
    </location>
</feature>
<protein>
    <submittedName>
        <fullName evidence="4">Lamin tail domain-containing protein</fullName>
    </submittedName>
</protein>
<accession>A0A956SGS7</accession>